<dbReference type="InterPro" id="IPR007372">
    <property type="entry name" value="Lipid/polyisoprenoid-bd_YceI"/>
</dbReference>
<protein>
    <submittedName>
        <fullName evidence="3">YceI family protein</fullName>
    </submittedName>
</protein>
<dbReference type="RefSeq" id="WP_206941250.1">
    <property type="nucleotide sequence ID" value="NZ_JAFLNF010000005.1"/>
</dbReference>
<dbReference type="Pfam" id="PF04264">
    <property type="entry name" value="YceI"/>
    <property type="match status" value="1"/>
</dbReference>
<dbReference type="Proteomes" id="UP000664779">
    <property type="component" value="Unassembled WGS sequence"/>
</dbReference>
<dbReference type="PANTHER" id="PTHR34406:SF1">
    <property type="entry name" value="PROTEIN YCEI"/>
    <property type="match status" value="1"/>
</dbReference>
<reference evidence="3" key="1">
    <citation type="submission" date="2021-03" db="EMBL/GenBank/DDBJ databases">
        <title>Roseibium sp. CAU 1637 isolated from Incheon.</title>
        <authorList>
            <person name="Kim W."/>
        </authorList>
    </citation>
    <scope>NUCLEOTIDE SEQUENCE</scope>
    <source>
        <strain evidence="3">CAU 1637</strain>
    </source>
</reference>
<dbReference type="PANTHER" id="PTHR34406">
    <property type="entry name" value="PROTEIN YCEI"/>
    <property type="match status" value="1"/>
</dbReference>
<dbReference type="InterPro" id="IPR036761">
    <property type="entry name" value="TTHA0802/YceI-like_sf"/>
</dbReference>
<feature type="domain" description="Lipid/polyisoprenoid-binding YceI-like" evidence="2">
    <location>
        <begin position="23"/>
        <end position="181"/>
    </location>
</feature>
<gene>
    <name evidence="3" type="ORF">J0X15_12640</name>
</gene>
<dbReference type="SUPFAM" id="SSF101874">
    <property type="entry name" value="YceI-like"/>
    <property type="match status" value="1"/>
</dbReference>
<comment type="caution">
    <text evidence="3">The sequence shown here is derived from an EMBL/GenBank/DDBJ whole genome shotgun (WGS) entry which is preliminary data.</text>
</comment>
<dbReference type="SMART" id="SM00867">
    <property type="entry name" value="YceI"/>
    <property type="match status" value="1"/>
</dbReference>
<organism evidence="3 4">
    <name type="scientific">Roseibium limicola</name>
    <dbReference type="NCBI Taxonomy" id="2816037"/>
    <lineage>
        <taxon>Bacteria</taxon>
        <taxon>Pseudomonadati</taxon>
        <taxon>Pseudomonadota</taxon>
        <taxon>Alphaproteobacteria</taxon>
        <taxon>Hyphomicrobiales</taxon>
        <taxon>Stappiaceae</taxon>
        <taxon>Roseibium</taxon>
    </lineage>
</organism>
<dbReference type="AlphaFoldDB" id="A0A939J7D9"/>
<dbReference type="EMBL" id="JAFLNF010000005">
    <property type="protein sequence ID" value="MBO0346072.1"/>
    <property type="molecule type" value="Genomic_DNA"/>
</dbReference>
<dbReference type="Gene3D" id="2.40.128.110">
    <property type="entry name" value="Lipid/polyisoprenoid-binding, YceI-like"/>
    <property type="match status" value="1"/>
</dbReference>
<name>A0A939J7D9_9HYPH</name>
<feature type="signal peptide" evidence="1">
    <location>
        <begin position="1"/>
        <end position="21"/>
    </location>
</feature>
<evidence type="ECO:0000313" key="4">
    <source>
        <dbReference type="Proteomes" id="UP000664779"/>
    </source>
</evidence>
<evidence type="ECO:0000313" key="3">
    <source>
        <dbReference type="EMBL" id="MBO0346072.1"/>
    </source>
</evidence>
<evidence type="ECO:0000259" key="2">
    <source>
        <dbReference type="SMART" id="SM00867"/>
    </source>
</evidence>
<feature type="chain" id="PRO_5037739627" evidence="1">
    <location>
        <begin position="22"/>
        <end position="182"/>
    </location>
</feature>
<keyword evidence="4" id="KW-1185">Reference proteome</keyword>
<accession>A0A939J7D9</accession>
<proteinExistence type="predicted"/>
<sequence length="182" mass="18915">MMKSLICAVAALPLLAGAAAADTWTVDPATSTLGFQVKQADGQVDGKFESWQASIDFDPEAPQDAVISAKIETGSAITGNAQYDDMLAQPDYFNSATLGSAEFKTTSVSPVDDETFQAEGILTIKGVSQPVTLDFTLKIEGDTAHAVGEASLSRTTYDIGSSVATATLADVVTVTLDLTASR</sequence>
<evidence type="ECO:0000256" key="1">
    <source>
        <dbReference type="SAM" id="SignalP"/>
    </source>
</evidence>
<keyword evidence="1" id="KW-0732">Signal</keyword>